<dbReference type="OrthoDB" id="4333256at2"/>
<reference evidence="3" key="1">
    <citation type="submission" date="2015-07" db="EMBL/GenBank/DDBJ databases">
        <authorList>
            <consortium name="Consortium for Microbial Forensics and Genomics (microFORGE)"/>
            <person name="Knight B.M."/>
            <person name="Roberts D.P."/>
            <person name="Lin D."/>
            <person name="Hari K."/>
            <person name="Fletcher J."/>
            <person name="Melcher U."/>
            <person name="Blagden T."/>
            <person name="Winegar R.A."/>
        </authorList>
    </citation>
    <scope>NUCLEOTIDE SEQUENCE [LARGE SCALE GENOMIC DNA]</scope>
    <source>
        <strain evidence="3">NRRL B-1447</strain>
    </source>
</reference>
<evidence type="ECO:0000313" key="3">
    <source>
        <dbReference type="Proteomes" id="UP000037084"/>
    </source>
</evidence>
<dbReference type="AlphaFoldDB" id="A0A0L8M5Q8"/>
<evidence type="ECO:0000313" key="2">
    <source>
        <dbReference type="EMBL" id="KOG45728.1"/>
    </source>
</evidence>
<name>A0A0L8M5Q8_STRVG</name>
<evidence type="ECO:0000256" key="1">
    <source>
        <dbReference type="SAM" id="Phobius"/>
    </source>
</evidence>
<keyword evidence="1" id="KW-0812">Transmembrane</keyword>
<keyword evidence="1" id="KW-0472">Membrane</keyword>
<dbReference type="RefSeq" id="WP_053176074.1">
    <property type="nucleotide sequence ID" value="NZ_LGUV01000360.1"/>
</dbReference>
<protein>
    <submittedName>
        <fullName evidence="2">Uncharacterized protein</fullName>
    </submittedName>
</protein>
<sequence>MGHTSARCFSAFAASAWYLMTCWSASSRRWCWRTPQTPEPLAALAAREPGPGTRRVADTAVLVALLATCAGLYLPVGEAGFAGVISVVAALYGTWRVRR</sequence>
<feature type="transmembrane region" description="Helical" evidence="1">
    <location>
        <begin position="60"/>
        <end position="93"/>
    </location>
</feature>
<accession>A0A0L8M5Q8</accession>
<comment type="caution">
    <text evidence="2">The sequence shown here is derived from an EMBL/GenBank/DDBJ whole genome shotgun (WGS) entry which is preliminary data.</text>
</comment>
<dbReference type="PATRIC" id="fig|1961.12.peg.6704"/>
<gene>
    <name evidence="2" type="ORF">ADK75_30200</name>
</gene>
<proteinExistence type="predicted"/>
<dbReference type="Proteomes" id="UP000037084">
    <property type="component" value="Unassembled WGS sequence"/>
</dbReference>
<dbReference type="EMBL" id="LGUV01000360">
    <property type="protein sequence ID" value="KOG45728.1"/>
    <property type="molecule type" value="Genomic_DNA"/>
</dbReference>
<organism evidence="2 3">
    <name type="scientific">Streptomyces virginiae</name>
    <name type="common">Streptomyces cinnamonensis</name>
    <dbReference type="NCBI Taxonomy" id="1961"/>
    <lineage>
        <taxon>Bacteria</taxon>
        <taxon>Bacillati</taxon>
        <taxon>Actinomycetota</taxon>
        <taxon>Actinomycetes</taxon>
        <taxon>Kitasatosporales</taxon>
        <taxon>Streptomycetaceae</taxon>
        <taxon>Streptomyces</taxon>
    </lineage>
</organism>
<keyword evidence="1" id="KW-1133">Transmembrane helix</keyword>